<dbReference type="InterPro" id="IPR001841">
    <property type="entry name" value="Znf_RING"/>
</dbReference>
<dbReference type="Proteomes" id="UP000834106">
    <property type="component" value="Chromosome 19"/>
</dbReference>
<dbReference type="EC" id="2.3.2.27" evidence="4"/>
<dbReference type="GO" id="GO:0016567">
    <property type="term" value="P:protein ubiquitination"/>
    <property type="evidence" value="ECO:0007669"/>
    <property type="project" value="InterPro"/>
</dbReference>
<accession>A0AAD2ADI6</accession>
<dbReference type="PANTHER" id="PTHR46913:SF1">
    <property type="entry name" value="RING-H2 FINGER PROTEIN ATL16"/>
    <property type="match status" value="1"/>
</dbReference>
<sequence length="149" mass="16471">MSPILVGVFGIMAGAIIVALCHCIFVLQHCLTRPRRANHENQRQTTRNIGQEHAPSATNSSNSIVQLIITSKHARESKQDVCAVCLSDFKEDDGVRVLPECTHIFHVACIDKWLDSHHNCPLCRADTMPPSDHLVITLPDSDLVSTPEL</sequence>
<keyword evidence="9" id="KW-0833">Ubl conjugation pathway</keyword>
<keyword evidence="11 16" id="KW-1133">Transmembrane helix</keyword>
<evidence type="ECO:0000256" key="13">
    <source>
        <dbReference type="ARBA" id="ARBA00024209"/>
    </source>
</evidence>
<evidence type="ECO:0000256" key="11">
    <source>
        <dbReference type="ARBA" id="ARBA00022989"/>
    </source>
</evidence>
<name>A0AAD2ADI6_9LAMI</name>
<organism evidence="18 19">
    <name type="scientific">Fraxinus pennsylvanica</name>
    <dbReference type="NCBI Taxonomy" id="56036"/>
    <lineage>
        <taxon>Eukaryota</taxon>
        <taxon>Viridiplantae</taxon>
        <taxon>Streptophyta</taxon>
        <taxon>Embryophyta</taxon>
        <taxon>Tracheophyta</taxon>
        <taxon>Spermatophyta</taxon>
        <taxon>Magnoliopsida</taxon>
        <taxon>eudicotyledons</taxon>
        <taxon>Gunneridae</taxon>
        <taxon>Pentapetalae</taxon>
        <taxon>asterids</taxon>
        <taxon>lamiids</taxon>
        <taxon>Lamiales</taxon>
        <taxon>Oleaceae</taxon>
        <taxon>Oleeae</taxon>
        <taxon>Fraxinus</taxon>
    </lineage>
</organism>
<comment type="catalytic activity">
    <reaction evidence="1">
        <text>S-ubiquitinyl-[E2 ubiquitin-conjugating enzyme]-L-cysteine + [acceptor protein]-L-lysine = [E2 ubiquitin-conjugating enzyme]-L-cysteine + N(6)-ubiquitinyl-[acceptor protein]-L-lysine.</text>
        <dbReference type="EC" id="2.3.2.27"/>
    </reaction>
</comment>
<evidence type="ECO:0000256" key="2">
    <source>
        <dbReference type="ARBA" id="ARBA00004167"/>
    </source>
</evidence>
<evidence type="ECO:0000256" key="5">
    <source>
        <dbReference type="ARBA" id="ARBA00022679"/>
    </source>
</evidence>
<evidence type="ECO:0000256" key="6">
    <source>
        <dbReference type="ARBA" id="ARBA00022692"/>
    </source>
</evidence>
<dbReference type="Gene3D" id="3.30.40.10">
    <property type="entry name" value="Zinc/RING finger domain, C3HC4 (zinc finger)"/>
    <property type="match status" value="1"/>
</dbReference>
<feature type="transmembrane region" description="Helical" evidence="16">
    <location>
        <begin position="6"/>
        <end position="27"/>
    </location>
</feature>
<protein>
    <recommendedName>
        <fullName evidence="4">RING-type E3 ubiquitin transferase</fullName>
        <ecNumber evidence="4">2.3.2.27</ecNumber>
    </recommendedName>
</protein>
<keyword evidence="19" id="KW-1185">Reference proteome</keyword>
<evidence type="ECO:0000256" key="16">
    <source>
        <dbReference type="SAM" id="Phobius"/>
    </source>
</evidence>
<evidence type="ECO:0000256" key="7">
    <source>
        <dbReference type="ARBA" id="ARBA00022723"/>
    </source>
</evidence>
<feature type="region of interest" description="Disordered" evidence="15">
    <location>
        <begin position="38"/>
        <end position="59"/>
    </location>
</feature>
<dbReference type="GO" id="GO:0008270">
    <property type="term" value="F:zinc ion binding"/>
    <property type="evidence" value="ECO:0007669"/>
    <property type="project" value="UniProtKB-KW"/>
</dbReference>
<dbReference type="GO" id="GO:0061630">
    <property type="term" value="F:ubiquitin protein ligase activity"/>
    <property type="evidence" value="ECO:0007669"/>
    <property type="project" value="UniProtKB-EC"/>
</dbReference>
<dbReference type="SMART" id="SM00184">
    <property type="entry name" value="RING"/>
    <property type="match status" value="1"/>
</dbReference>
<evidence type="ECO:0000256" key="10">
    <source>
        <dbReference type="ARBA" id="ARBA00022833"/>
    </source>
</evidence>
<dbReference type="AlphaFoldDB" id="A0AAD2ADI6"/>
<keyword evidence="8 14" id="KW-0863">Zinc-finger</keyword>
<evidence type="ECO:0000313" key="18">
    <source>
        <dbReference type="EMBL" id="CAI9783240.1"/>
    </source>
</evidence>
<evidence type="ECO:0000256" key="15">
    <source>
        <dbReference type="SAM" id="MobiDB-lite"/>
    </source>
</evidence>
<keyword evidence="12 16" id="KW-0472">Membrane</keyword>
<dbReference type="Pfam" id="PF13639">
    <property type="entry name" value="zf-RING_2"/>
    <property type="match status" value="1"/>
</dbReference>
<dbReference type="PROSITE" id="PS50089">
    <property type="entry name" value="ZF_RING_2"/>
    <property type="match status" value="1"/>
</dbReference>
<comment type="similarity">
    <text evidence="13">Belongs to the RING-type zinc finger family. ATL subfamily.</text>
</comment>
<dbReference type="EMBL" id="OU503054">
    <property type="protein sequence ID" value="CAI9783240.1"/>
    <property type="molecule type" value="Genomic_DNA"/>
</dbReference>
<dbReference type="PANTHER" id="PTHR46913">
    <property type="entry name" value="RING-H2 FINGER PROTEIN ATL16"/>
    <property type="match status" value="1"/>
</dbReference>
<keyword evidence="7" id="KW-0479">Metal-binding</keyword>
<evidence type="ECO:0000256" key="12">
    <source>
        <dbReference type="ARBA" id="ARBA00023136"/>
    </source>
</evidence>
<dbReference type="SUPFAM" id="SSF57850">
    <property type="entry name" value="RING/U-box"/>
    <property type="match status" value="1"/>
</dbReference>
<evidence type="ECO:0000256" key="8">
    <source>
        <dbReference type="ARBA" id="ARBA00022771"/>
    </source>
</evidence>
<feature type="domain" description="RING-type" evidence="17">
    <location>
        <begin position="82"/>
        <end position="124"/>
    </location>
</feature>
<dbReference type="GO" id="GO:0016020">
    <property type="term" value="C:membrane"/>
    <property type="evidence" value="ECO:0007669"/>
    <property type="project" value="UniProtKB-SubCell"/>
</dbReference>
<evidence type="ECO:0000313" key="19">
    <source>
        <dbReference type="Proteomes" id="UP000834106"/>
    </source>
</evidence>
<evidence type="ECO:0000256" key="4">
    <source>
        <dbReference type="ARBA" id="ARBA00012483"/>
    </source>
</evidence>
<keyword evidence="6 16" id="KW-0812">Transmembrane</keyword>
<gene>
    <name evidence="18" type="ORF">FPE_LOCUS30670</name>
</gene>
<comment type="subcellular location">
    <subcellularLocation>
        <location evidence="2">Membrane</location>
        <topology evidence="2">Single-pass membrane protein</topology>
    </subcellularLocation>
</comment>
<evidence type="ECO:0000256" key="9">
    <source>
        <dbReference type="ARBA" id="ARBA00022786"/>
    </source>
</evidence>
<reference evidence="18" key="1">
    <citation type="submission" date="2023-05" db="EMBL/GenBank/DDBJ databases">
        <authorList>
            <person name="Huff M."/>
        </authorList>
    </citation>
    <scope>NUCLEOTIDE SEQUENCE</scope>
</reference>
<dbReference type="InterPro" id="IPR044600">
    <property type="entry name" value="ATL1/ATL16-like"/>
</dbReference>
<comment type="pathway">
    <text evidence="3">Protein modification; protein ubiquitination.</text>
</comment>
<evidence type="ECO:0000259" key="17">
    <source>
        <dbReference type="PROSITE" id="PS50089"/>
    </source>
</evidence>
<evidence type="ECO:0000256" key="3">
    <source>
        <dbReference type="ARBA" id="ARBA00004906"/>
    </source>
</evidence>
<keyword evidence="10" id="KW-0862">Zinc</keyword>
<proteinExistence type="inferred from homology"/>
<dbReference type="InterPro" id="IPR013083">
    <property type="entry name" value="Znf_RING/FYVE/PHD"/>
</dbReference>
<evidence type="ECO:0000256" key="14">
    <source>
        <dbReference type="PROSITE-ProRule" id="PRU00175"/>
    </source>
</evidence>
<evidence type="ECO:0000256" key="1">
    <source>
        <dbReference type="ARBA" id="ARBA00000900"/>
    </source>
</evidence>
<keyword evidence="5" id="KW-0808">Transferase</keyword>